<dbReference type="Proteomes" id="UP000267798">
    <property type="component" value="Unassembled WGS sequence"/>
</dbReference>
<comment type="caution">
    <text evidence="1">The sequence shown here is derived from an EMBL/GenBank/DDBJ whole genome shotgun (WGS) entry which is preliminary data.</text>
</comment>
<sequence>MAKTDWKMGDTVGPTDMNQLGQEINNLASSGLLVVKTGVNMNNELTPGWYYVTEGATNSPQPSGYYRVVRRDDYYILQIFYSDQGKGTWTRARRGNVVWPEWSRSGGGGLITPNVRLADININNPVANTYYTLIDISSAGRLSRLVVTGTQTNNNYRVRLRVDGVESSLATESGQAHNGRGYPHASGTTAYSAAYSLDYFTDIEFKSLKIEIMSTVAATQMQGSADYALV</sequence>
<keyword evidence="2" id="KW-1185">Reference proteome</keyword>
<dbReference type="AlphaFoldDB" id="A0A3A6PRH6"/>
<dbReference type="CDD" id="cd19958">
    <property type="entry name" value="pyocin_knob"/>
    <property type="match status" value="1"/>
</dbReference>
<name>A0A3A6PRH6_9BACL</name>
<dbReference type="OrthoDB" id="2666862at2"/>
<dbReference type="EMBL" id="QXQB01000001">
    <property type="protein sequence ID" value="RJX40859.1"/>
    <property type="molecule type" value="Genomic_DNA"/>
</dbReference>
<dbReference type="RefSeq" id="WP_120106810.1">
    <property type="nucleotide sequence ID" value="NZ_QXQB01000001.1"/>
</dbReference>
<organism evidence="1 2">
    <name type="scientific">Paenibacillus pinisoli</name>
    <dbReference type="NCBI Taxonomy" id="1276110"/>
    <lineage>
        <taxon>Bacteria</taxon>
        <taxon>Bacillati</taxon>
        <taxon>Bacillota</taxon>
        <taxon>Bacilli</taxon>
        <taxon>Bacillales</taxon>
        <taxon>Paenibacillaceae</taxon>
        <taxon>Paenibacillus</taxon>
    </lineage>
</organism>
<evidence type="ECO:0000313" key="1">
    <source>
        <dbReference type="EMBL" id="RJX40859.1"/>
    </source>
</evidence>
<reference evidence="1 2" key="1">
    <citation type="submission" date="2018-09" db="EMBL/GenBank/DDBJ databases">
        <title>Paenibacillus aracenensis nov. sp. isolated from a cave in southern Spain.</title>
        <authorList>
            <person name="Jurado V."/>
            <person name="Gutierrez-Patricio S."/>
            <person name="Gonzalez-Pimentel J.L."/>
            <person name="Miller A.Z."/>
            <person name="Laiz L."/>
            <person name="Saiz-Jimenez C."/>
        </authorList>
    </citation>
    <scope>NUCLEOTIDE SEQUENCE [LARGE SCALE GENOMIC DNA]</scope>
    <source>
        <strain evidence="1 2">JCM 19203</strain>
    </source>
</reference>
<accession>A0A3A6PRH6</accession>
<proteinExistence type="predicted"/>
<gene>
    <name evidence="1" type="ORF">D3P09_02215</name>
</gene>
<evidence type="ECO:0000313" key="2">
    <source>
        <dbReference type="Proteomes" id="UP000267798"/>
    </source>
</evidence>
<protein>
    <submittedName>
        <fullName evidence="1">Uncharacterized protein</fullName>
    </submittedName>
</protein>